<keyword evidence="1" id="KW-1133">Transmembrane helix</keyword>
<dbReference type="EMBL" id="BLLG01000007">
    <property type="protein sequence ID" value="GFH36834.1"/>
    <property type="molecule type" value="Genomic_DNA"/>
</dbReference>
<feature type="transmembrane region" description="Helical" evidence="1">
    <location>
        <begin position="108"/>
        <end position="128"/>
    </location>
</feature>
<dbReference type="Proteomes" id="UP000484988">
    <property type="component" value="Unassembled WGS sequence"/>
</dbReference>
<keyword evidence="3" id="KW-1185">Reference proteome</keyword>
<evidence type="ECO:0000256" key="1">
    <source>
        <dbReference type="SAM" id="Phobius"/>
    </source>
</evidence>
<reference evidence="2 3" key="1">
    <citation type="submission" date="2020-02" db="EMBL/GenBank/DDBJ databases">
        <title>Whole Genome Shotgun Sequence of Streptomyces sp. strain CWH03.</title>
        <authorList>
            <person name="Dohra H."/>
            <person name="Kodani S."/>
            <person name="Yamamura H."/>
        </authorList>
    </citation>
    <scope>NUCLEOTIDE SEQUENCE [LARGE SCALE GENOMIC DNA]</scope>
    <source>
        <strain evidence="2 3">CWH03</strain>
    </source>
</reference>
<sequence>MSGDPAGKYSAQTHGDSSQAIGFVGKLFLSIFVGDVVEFADRAKHWGGWNWPPFLLVLLLGSYALISAPDGPPHQFVYVYLAIAGSLVLALGRLAHPKSDRLARHWRVLMSAAAVMLAVAATVGMDYLSDHGEIDITGRTSLTPRGEVTSGSELSLVVTGPTDRAHLRLKLTISDAKGDQGFCEPESRYAAQLRDRASTRVEEVRSGRTVDFPLGGLQGQIEVQIALRTNEGCQMNVSVAEAALHD</sequence>
<comment type="caution">
    <text evidence="2">The sequence shown here is derived from an EMBL/GenBank/DDBJ whole genome shotgun (WGS) entry which is preliminary data.</text>
</comment>
<feature type="transmembrane region" description="Helical" evidence="1">
    <location>
        <begin position="20"/>
        <end position="37"/>
    </location>
</feature>
<organism evidence="2 3">
    <name type="scientific">Streptomyces pacificus</name>
    <dbReference type="NCBI Taxonomy" id="2705029"/>
    <lineage>
        <taxon>Bacteria</taxon>
        <taxon>Bacillati</taxon>
        <taxon>Actinomycetota</taxon>
        <taxon>Actinomycetes</taxon>
        <taxon>Kitasatosporales</taxon>
        <taxon>Streptomycetaceae</taxon>
        <taxon>Streptomyces</taxon>
    </lineage>
</organism>
<gene>
    <name evidence="2" type="ORF">SCWH03_30670</name>
</gene>
<dbReference type="AlphaFoldDB" id="A0A6A0AXY5"/>
<protein>
    <submittedName>
        <fullName evidence="2">Uncharacterized protein</fullName>
    </submittedName>
</protein>
<feature type="transmembrane region" description="Helical" evidence="1">
    <location>
        <begin position="49"/>
        <end position="66"/>
    </location>
</feature>
<feature type="transmembrane region" description="Helical" evidence="1">
    <location>
        <begin position="78"/>
        <end position="96"/>
    </location>
</feature>
<name>A0A6A0AXY5_9ACTN</name>
<proteinExistence type="predicted"/>
<accession>A0A6A0AXY5</accession>
<evidence type="ECO:0000313" key="3">
    <source>
        <dbReference type="Proteomes" id="UP000484988"/>
    </source>
</evidence>
<keyword evidence="1" id="KW-0472">Membrane</keyword>
<keyword evidence="1" id="KW-0812">Transmembrane</keyword>
<dbReference type="RefSeq" id="WP_173264668.1">
    <property type="nucleotide sequence ID" value="NZ_BLLG01000007.1"/>
</dbReference>
<evidence type="ECO:0000313" key="2">
    <source>
        <dbReference type="EMBL" id="GFH36834.1"/>
    </source>
</evidence>